<sequence length="471" mass="52898">MTTAKVNPHRPYYTPGLHHHNYTSLPSNDSIPLLLLEEPDHAQFKSLTTRCTSFALLKYFVTMLTSPFEVGTTLLQVQYSPHQDVEVFGMPQHLDSSSRLSSSIHQFDADSDSEDDGFYRRPEERTSIDTIRIRTDSNSLSSVSVFDDKNRPIHQMAPMEGGGVLEILSSIVKQPTEGWKSLFKGQRVTWAYEMLRTLLRPNLESSLNDLFGLYDDTIPLLHLDNVTPNITTLLASHLVVGVLLSPLEIVRTRLVVQSASPLCSKYNGPIHALRTMFTEEGGIRGVYLSKNLLPTLFYHLITPLISCSTPLLIARLLRISAADSPILYGAAELTLSTLGLLILLPLETIRKRLHCQVPGEFKSTVPIRPQPYRGVLDALYKIMKEEGTRNKRSAKTDGSNNKKKDKHWMEDHSSSDSDADLFPQRQVNKTITKTVTSAWGIRGLYRGFTMQLATNVMLFVFQTVNGLDGRE</sequence>
<dbReference type="Proteomes" id="UP000650833">
    <property type="component" value="Unassembled WGS sequence"/>
</dbReference>
<evidence type="ECO:0000256" key="4">
    <source>
        <dbReference type="ARBA" id="ARBA00022692"/>
    </source>
</evidence>
<gene>
    <name evidence="9" type="ORF">INT46_007439</name>
</gene>
<evidence type="ECO:0000256" key="7">
    <source>
        <dbReference type="ARBA" id="ARBA00023136"/>
    </source>
</evidence>
<dbReference type="AlphaFoldDB" id="A0A8H7RRG0"/>
<dbReference type="InterPro" id="IPR050391">
    <property type="entry name" value="Mito_Metabolite_Transporter"/>
</dbReference>
<evidence type="ECO:0008006" key="11">
    <source>
        <dbReference type="Google" id="ProtNLM"/>
    </source>
</evidence>
<proteinExistence type="inferred from homology"/>
<dbReference type="OrthoDB" id="77989at2759"/>
<accession>A0A8H7RRG0</accession>
<keyword evidence="6" id="KW-1133">Transmembrane helix</keyword>
<dbReference type="InterPro" id="IPR023395">
    <property type="entry name" value="MCP_dom_sf"/>
</dbReference>
<feature type="region of interest" description="Disordered" evidence="8">
    <location>
        <begin position="388"/>
        <end position="420"/>
    </location>
</feature>
<name>A0A8H7RRG0_9FUNG</name>
<evidence type="ECO:0000256" key="2">
    <source>
        <dbReference type="ARBA" id="ARBA00006375"/>
    </source>
</evidence>
<evidence type="ECO:0000256" key="5">
    <source>
        <dbReference type="ARBA" id="ARBA00022737"/>
    </source>
</evidence>
<organism evidence="9 10">
    <name type="scientific">Mucor plumbeus</name>
    <dbReference type="NCBI Taxonomy" id="97098"/>
    <lineage>
        <taxon>Eukaryota</taxon>
        <taxon>Fungi</taxon>
        <taxon>Fungi incertae sedis</taxon>
        <taxon>Mucoromycota</taxon>
        <taxon>Mucoromycotina</taxon>
        <taxon>Mucoromycetes</taxon>
        <taxon>Mucorales</taxon>
        <taxon>Mucorineae</taxon>
        <taxon>Mucoraceae</taxon>
        <taxon>Mucor</taxon>
    </lineage>
</organism>
<protein>
    <recommendedName>
        <fullName evidence="11">Mitochondrial carrier</fullName>
    </recommendedName>
</protein>
<evidence type="ECO:0000256" key="1">
    <source>
        <dbReference type="ARBA" id="ARBA00004370"/>
    </source>
</evidence>
<evidence type="ECO:0000313" key="10">
    <source>
        <dbReference type="Proteomes" id="UP000650833"/>
    </source>
</evidence>
<dbReference type="Gene3D" id="1.50.40.10">
    <property type="entry name" value="Mitochondrial carrier domain"/>
    <property type="match status" value="1"/>
</dbReference>
<comment type="subcellular location">
    <subcellularLocation>
        <location evidence="1">Membrane</location>
    </subcellularLocation>
</comment>
<dbReference type="PANTHER" id="PTHR45618">
    <property type="entry name" value="MITOCHONDRIAL DICARBOXYLATE CARRIER-RELATED"/>
    <property type="match status" value="1"/>
</dbReference>
<comment type="similarity">
    <text evidence="2">Belongs to the mitochondrial carrier (TC 2.A.29) family.</text>
</comment>
<evidence type="ECO:0000256" key="3">
    <source>
        <dbReference type="ARBA" id="ARBA00022448"/>
    </source>
</evidence>
<evidence type="ECO:0000313" key="9">
    <source>
        <dbReference type="EMBL" id="KAG2215816.1"/>
    </source>
</evidence>
<keyword evidence="4" id="KW-0812">Transmembrane</keyword>
<dbReference type="SUPFAM" id="SSF103506">
    <property type="entry name" value="Mitochondrial carrier"/>
    <property type="match status" value="1"/>
</dbReference>
<dbReference type="EMBL" id="JAEPRC010000003">
    <property type="protein sequence ID" value="KAG2215816.1"/>
    <property type="molecule type" value="Genomic_DNA"/>
</dbReference>
<keyword evidence="3" id="KW-0813">Transport</keyword>
<dbReference type="GO" id="GO:0016020">
    <property type="term" value="C:membrane"/>
    <property type="evidence" value="ECO:0007669"/>
    <property type="project" value="UniProtKB-SubCell"/>
</dbReference>
<comment type="caution">
    <text evidence="9">The sequence shown here is derived from an EMBL/GenBank/DDBJ whole genome shotgun (WGS) entry which is preliminary data.</text>
</comment>
<evidence type="ECO:0000256" key="8">
    <source>
        <dbReference type="SAM" id="MobiDB-lite"/>
    </source>
</evidence>
<evidence type="ECO:0000256" key="6">
    <source>
        <dbReference type="ARBA" id="ARBA00022989"/>
    </source>
</evidence>
<keyword evidence="10" id="KW-1185">Reference proteome</keyword>
<reference evidence="9" key="1">
    <citation type="submission" date="2020-12" db="EMBL/GenBank/DDBJ databases">
        <title>Metabolic potential, ecology and presence of endohyphal bacteria is reflected in genomic diversity of Mucoromycotina.</title>
        <authorList>
            <person name="Muszewska A."/>
            <person name="Okrasinska A."/>
            <person name="Steczkiewicz K."/>
            <person name="Drgas O."/>
            <person name="Orlowska M."/>
            <person name="Perlinska-Lenart U."/>
            <person name="Aleksandrzak-Piekarczyk T."/>
            <person name="Szatraj K."/>
            <person name="Zielenkiewicz U."/>
            <person name="Pilsyk S."/>
            <person name="Malc E."/>
            <person name="Mieczkowski P."/>
            <person name="Kruszewska J.S."/>
            <person name="Biernat P."/>
            <person name="Pawlowska J."/>
        </authorList>
    </citation>
    <scope>NUCLEOTIDE SEQUENCE</scope>
    <source>
        <strain evidence="9">CBS 226.32</strain>
    </source>
</reference>
<keyword evidence="5" id="KW-0677">Repeat</keyword>
<keyword evidence="7" id="KW-0472">Membrane</keyword>